<dbReference type="Pfam" id="PF26093">
    <property type="entry name" value="HTH_TGH"/>
    <property type="match status" value="1"/>
</dbReference>
<dbReference type="InterPro" id="IPR035899">
    <property type="entry name" value="DBL_dom_sf"/>
</dbReference>
<keyword evidence="2" id="KW-0344">Guanine-nucleotide releasing factor</keyword>
<feature type="region of interest" description="Disordered" evidence="3">
    <location>
        <begin position="196"/>
        <end position="245"/>
    </location>
</feature>
<dbReference type="Pfam" id="PF15405">
    <property type="entry name" value="PH_5"/>
    <property type="match status" value="1"/>
</dbReference>
<keyword evidence="1" id="KW-0597">Phosphoprotein</keyword>
<dbReference type="InterPro" id="IPR001849">
    <property type="entry name" value="PH_domain"/>
</dbReference>
<evidence type="ECO:0000256" key="3">
    <source>
        <dbReference type="SAM" id="MobiDB-lite"/>
    </source>
</evidence>
<dbReference type="Gene3D" id="1.20.900.10">
    <property type="entry name" value="Dbl homology (DH) domain"/>
    <property type="match status" value="2"/>
</dbReference>
<dbReference type="InterPro" id="IPR011993">
    <property type="entry name" value="PH-like_dom_sf"/>
</dbReference>
<feature type="region of interest" description="Disordered" evidence="3">
    <location>
        <begin position="141"/>
        <end position="177"/>
    </location>
</feature>
<feature type="compositionally biased region" description="Basic and acidic residues" evidence="3">
    <location>
        <begin position="1916"/>
        <end position="1932"/>
    </location>
</feature>
<dbReference type="SMART" id="SM00233">
    <property type="entry name" value="PH"/>
    <property type="match status" value="1"/>
</dbReference>
<dbReference type="InterPro" id="IPR001180">
    <property type="entry name" value="CNH_dom"/>
</dbReference>
<dbReference type="InterPro" id="IPR052233">
    <property type="entry name" value="Rho-type_GEFs"/>
</dbReference>
<feature type="compositionally biased region" description="Low complexity" evidence="3">
    <location>
        <begin position="55"/>
        <end position="74"/>
    </location>
</feature>
<dbReference type="SUPFAM" id="SSF48065">
    <property type="entry name" value="DBL homology domain (DH-domain)"/>
    <property type="match status" value="2"/>
</dbReference>
<feature type="compositionally biased region" description="Basic and acidic residues" evidence="3">
    <location>
        <begin position="1418"/>
        <end position="1431"/>
    </location>
</feature>
<feature type="region of interest" description="Disordered" evidence="3">
    <location>
        <begin position="1909"/>
        <end position="1949"/>
    </location>
</feature>
<sequence length="2236" mass="248595">MPPEQVPQTPDDIDELYHRVWAGYSQARQTELAESFNQLNANLIPSSVNPPLPNPLSQNHRPSLSSGGSSGASPRARRPLPPTPAAAAVRPFSADLSFDRTTSTDITQPSQSHQSSSIHTNFLRLEQVGRDPVVHSAIPSIQDLTRRHPDEIDDLDDSSSLYPSDSTPPLPVYQKENVDLPAPSYYVDRSLNINESRHSTRAGNRASFSSENSYAITEQRSTASPQQLLRGPILDSSPYGSHVQGHQSTSELSYIDSVINIGFSGVTNGQPFHASEASVSPSVYSITLPPGSSQVQAERPPVLHHAVSSNDIYLNLDAPDEPGASYVARRPTQVLRDIMAANQGRLELHDEDEDGYRDDDEEEPDRFVNFSLLSHLAVKLRDNVPKGEHVKGSIPYPLAFTGKDIVSTIHTNISRELVENHGATPNDRRAALEIARSLQSQLMFYEVEWGSRVLQDGVEDVYMFIDEQEGNSDGPREALPTSVVTILTKCYSPSCGEVPECYAYSCPRKGDSIKKLLPAAMELPSSVAPESWPKTVPPEILRSLSQMEINRQISIIHKLISKEEQYIKDLDLIDTNFIQPLRQANPPLITPKEKLETFIESVFHNILELRECNRRLLEALYVRQREQAPVIGGIGDILLGIVATEFRDTYPVYIGNHPLAERRMRDELENNSQFRLFIERCSRQNPVRYSVSMRLDLRHFLNRPSEHLQKYPVLLQAICKATDPGNPDGGFVQAAIEAIKSLKGVAQLRTFQLAMGSGPTAKWTWQDLVSSEVKRKYSNMPDEVIRQSVIFELIKAEMSYVRDLENISTIYIRALRNSNPPIIPPERLDQFIKDVFHNYVQLRVHHRRLVNVLHRIQGDEHPKIKSITAAVFDAVLNFRHAYLEYIPNYPIAAYRIDEEMERNPTFKAFVENCIQHPDAHRMSMKDFLNCPLSRLLSYVETLREILNVTPRGHEDLRSIPEVIELIEALGRETEAGVASSKQKVQLWTYNANLVFRPGETMDLDLLNESRSLIHTGKIFRKPESGPEANAWSEIFALLFDNYLVMTKPQEKNGATQYHVVARPIPLELLSLTKFSDHPTQRGSGASRRSGRSSASVSSGHSDSGDAQALYPFTIHHNGRFGGSITLHTTLDASRAEWQQKLVEATGLRKVVQESNKVFEMETLSLHTFFTPATDYSLPLSTRSETNPIPAKVTCSIPFNTPDGRRLVAIGCAEGIWIGFRHDSNYDFGLFLVLADKSDSHFHILEPVLEKIHERPKAPSGMFGFTRSPNQEWFRLYKEFFLSTEAHDLVFLKTKIAILGSKGFEIMDINNSSSTLIPQADPRIAPLVQRYKTCRPIGIFRSREDEYLLCYTGMIGTPLPPLEKSKDTGEFVPLWKQDVRDEKGRRRLHGAFTGGFSAGYFNTVGSKEGWTPATFVSSRSDRAKQKAARPEDFMDEEDLQELKDSRKLVDTTDEMDLAGGNRGGVDEPEKDSIASALEASLLPPPSDSAGARILKKMGWRLGQGIGPRVSLRKRKLQDMQLSFGGRVSSELVNIPDDDEEASKHTYAPRDTPVLLVERKDNSHGLGYNPGMGLHESLGGKTAAGNSTGPKLAGACDSISSPSLLSQISAGFGLGALNDADEDDLDVYDGGHATNRRREAYDITERDEEDTIAIGGRSERGKRPPVVSQVSVDFSQLGFHIPKRPASSVSTFRDGQPVLAGFVLSDQPVSEDRWFPLPDIPKGWTPDPRRVWDKYKNDQENIPGKQQPPKAGWDSKITADERGAMLGETPLPSAPRSVFDFMSKKDRERLQNIAATQGQPPVPGLTPQPPTTITLEIKIPRTEPHIAQAALKGFQPFATDPAKQARYNAYLQSQLGSDTGPPLQPLAQQRIDEFNKEVEDYAKAALLFKPMSAAMAGRFTSAAVVDNGPKIYEGLHTPSHEESARREEEKRKEEEENLSPKAHAARMGMYGPLTREKKPWIPAKLLCKRFKVKDPNPEPEEVAPPAPGSNWQQSEFPTASSSTGGGEASGSGSGSGSGGRSGPRDISNIGLGEDESQGQDTLTYERPPMDVFKAIFASDDEDSDDEEEAARVTEPPQPTTASTVLSDTVTPSVTAMSQPLPPPTAPMDTGPVDLNSFKPTFIPREGKKHKDKDSGQGKDKEKKEKKEKRKKEKRPVLSFAMDDEGNEEQPSKERAKKKHRKEKRAAHGVDDDDAMWVEKPAAEAVKDLVLPPPPQPTPMEEVEDSGSSRGRKRAVDFM</sequence>
<dbReference type="PANTHER" id="PTHR46572:SF1">
    <property type="entry name" value="RHO1 GUANINE NUCLEOTIDE EXCHANGE FACTOR TUS1"/>
    <property type="match status" value="1"/>
</dbReference>
<feature type="domain" description="DH" evidence="5">
    <location>
        <begin position="785"/>
        <end position="976"/>
    </location>
</feature>
<dbReference type="InterPro" id="IPR011666">
    <property type="entry name" value="DUF1604"/>
</dbReference>
<gene>
    <name evidence="7" type="ORF">H0H81_002983</name>
</gene>
<feature type="domain" description="G-patch" evidence="6">
    <location>
        <begin position="1485"/>
        <end position="1505"/>
    </location>
</feature>
<evidence type="ECO:0000259" key="6">
    <source>
        <dbReference type="PROSITE" id="PS50174"/>
    </source>
</evidence>
<feature type="compositionally biased region" description="Basic residues" evidence="3">
    <location>
        <begin position="2172"/>
        <end position="2184"/>
    </location>
</feature>
<dbReference type="PROSITE" id="PS50174">
    <property type="entry name" value="G_PATCH"/>
    <property type="match status" value="1"/>
</dbReference>
<proteinExistence type="predicted"/>
<keyword evidence="8" id="KW-1185">Reference proteome</keyword>
<feature type="domain" description="PH" evidence="4">
    <location>
        <begin position="1011"/>
        <end position="1146"/>
    </location>
</feature>
<dbReference type="GO" id="GO:0006397">
    <property type="term" value="P:mRNA processing"/>
    <property type="evidence" value="ECO:0007669"/>
    <property type="project" value="InterPro"/>
</dbReference>
<feature type="region of interest" description="Disordered" evidence="3">
    <location>
        <begin position="1969"/>
        <end position="2236"/>
    </location>
</feature>
<feature type="region of interest" description="Disordered" evidence="3">
    <location>
        <begin position="1417"/>
        <end position="1469"/>
    </location>
</feature>
<dbReference type="SUPFAM" id="SSF50729">
    <property type="entry name" value="PH domain-like"/>
    <property type="match status" value="1"/>
</dbReference>
<dbReference type="Pfam" id="PF00780">
    <property type="entry name" value="CNH"/>
    <property type="match status" value="1"/>
</dbReference>
<evidence type="ECO:0000256" key="1">
    <source>
        <dbReference type="ARBA" id="ARBA00022553"/>
    </source>
</evidence>
<evidence type="ECO:0000313" key="8">
    <source>
        <dbReference type="Proteomes" id="UP000717328"/>
    </source>
</evidence>
<feature type="compositionally biased region" description="Basic and acidic residues" evidence="3">
    <location>
        <begin position="2129"/>
        <end position="2142"/>
    </location>
</feature>
<dbReference type="CDD" id="cd00160">
    <property type="entry name" value="RhoGEF"/>
    <property type="match status" value="2"/>
</dbReference>
<feature type="compositionally biased region" description="Polar residues" evidence="3">
    <location>
        <begin position="206"/>
        <end position="227"/>
    </location>
</feature>
<evidence type="ECO:0000259" key="4">
    <source>
        <dbReference type="PROSITE" id="PS50003"/>
    </source>
</evidence>
<feature type="compositionally biased region" description="Basic and acidic residues" evidence="3">
    <location>
        <begin position="1439"/>
        <end position="1449"/>
    </location>
</feature>
<comment type="caution">
    <text evidence="7">The sequence shown here is derived from an EMBL/GenBank/DDBJ whole genome shotgun (WGS) entry which is preliminary data.</text>
</comment>
<accession>A0A9P7K7J3</accession>
<dbReference type="InterPro" id="IPR000467">
    <property type="entry name" value="G_patch_dom"/>
</dbReference>
<dbReference type="PANTHER" id="PTHR46572">
    <property type="entry name" value="RHO1 GDP-GTP EXCHANGE PROTEIN 1-RELATED"/>
    <property type="match status" value="1"/>
</dbReference>
<reference evidence="7" key="1">
    <citation type="submission" date="2021-02" db="EMBL/GenBank/DDBJ databases">
        <authorList>
            <person name="Nieuwenhuis M."/>
            <person name="Van De Peppel L.J.J."/>
        </authorList>
    </citation>
    <scope>NUCLEOTIDE SEQUENCE</scope>
    <source>
        <strain evidence="7">D49</strain>
    </source>
</reference>
<feature type="compositionally biased region" description="Polar residues" evidence="3">
    <location>
        <begin position="1987"/>
        <end position="1997"/>
    </location>
</feature>
<feature type="compositionally biased region" description="Acidic residues" evidence="3">
    <location>
        <begin position="2056"/>
        <end position="2066"/>
    </location>
</feature>
<dbReference type="InterPro" id="IPR000219">
    <property type="entry name" value="DH_dom"/>
</dbReference>
<evidence type="ECO:0000313" key="7">
    <source>
        <dbReference type="EMBL" id="KAG5637846.1"/>
    </source>
</evidence>
<dbReference type="GO" id="GO:0003676">
    <property type="term" value="F:nucleic acid binding"/>
    <property type="evidence" value="ECO:0007669"/>
    <property type="project" value="InterPro"/>
</dbReference>
<dbReference type="Gene3D" id="2.30.29.30">
    <property type="entry name" value="Pleckstrin-homology domain (PH domain)/Phosphotyrosine-binding domain (PTB)"/>
    <property type="match status" value="1"/>
</dbReference>
<organism evidence="7 8">
    <name type="scientific">Sphagnurus paluster</name>
    <dbReference type="NCBI Taxonomy" id="117069"/>
    <lineage>
        <taxon>Eukaryota</taxon>
        <taxon>Fungi</taxon>
        <taxon>Dikarya</taxon>
        <taxon>Basidiomycota</taxon>
        <taxon>Agaricomycotina</taxon>
        <taxon>Agaricomycetes</taxon>
        <taxon>Agaricomycetidae</taxon>
        <taxon>Agaricales</taxon>
        <taxon>Tricholomatineae</taxon>
        <taxon>Lyophyllaceae</taxon>
        <taxon>Sphagnurus</taxon>
    </lineage>
</organism>
<evidence type="ECO:0000256" key="2">
    <source>
        <dbReference type="ARBA" id="ARBA00022658"/>
    </source>
</evidence>
<feature type="domain" description="DH" evidence="5">
    <location>
        <begin position="551"/>
        <end position="742"/>
    </location>
</feature>
<protein>
    <submittedName>
        <fullName evidence="7">Uncharacterized protein</fullName>
    </submittedName>
</protein>
<dbReference type="PROSITE" id="PS50003">
    <property type="entry name" value="PH_DOMAIN"/>
    <property type="match status" value="1"/>
</dbReference>
<dbReference type="SMART" id="SM00325">
    <property type="entry name" value="RhoGEF"/>
    <property type="match status" value="2"/>
</dbReference>
<reference evidence="7" key="2">
    <citation type="submission" date="2021-10" db="EMBL/GenBank/DDBJ databases">
        <title>Phylogenomics reveals ancestral predisposition of the termite-cultivated fungus Termitomyces towards a domesticated lifestyle.</title>
        <authorList>
            <person name="Auxier B."/>
            <person name="Grum-Grzhimaylo A."/>
            <person name="Cardenas M.E."/>
            <person name="Lodge J.D."/>
            <person name="Laessoe T."/>
            <person name="Pedersen O."/>
            <person name="Smith M.E."/>
            <person name="Kuyper T.W."/>
            <person name="Franco-Molano E.A."/>
            <person name="Baroni T.J."/>
            <person name="Aanen D.K."/>
        </authorList>
    </citation>
    <scope>NUCLEOTIDE SEQUENCE</scope>
    <source>
        <strain evidence="7">D49</strain>
    </source>
</reference>
<dbReference type="PROSITE" id="PS50010">
    <property type="entry name" value="DH_2"/>
    <property type="match status" value="2"/>
</dbReference>
<feature type="region of interest" description="Disordered" evidence="3">
    <location>
        <begin position="1075"/>
        <end position="1103"/>
    </location>
</feature>
<dbReference type="InterPro" id="IPR041675">
    <property type="entry name" value="PH_5"/>
</dbReference>
<feature type="compositionally biased region" description="Gly residues" evidence="3">
    <location>
        <begin position="2001"/>
        <end position="2019"/>
    </location>
</feature>
<feature type="compositionally biased region" description="Polar residues" evidence="3">
    <location>
        <begin position="2077"/>
        <end position="2095"/>
    </location>
</feature>
<dbReference type="Proteomes" id="UP000717328">
    <property type="component" value="Unassembled WGS sequence"/>
</dbReference>
<dbReference type="EMBL" id="JABCKI010005799">
    <property type="protein sequence ID" value="KAG5637846.1"/>
    <property type="molecule type" value="Genomic_DNA"/>
</dbReference>
<feature type="region of interest" description="Disordered" evidence="3">
    <location>
        <begin position="43"/>
        <end position="92"/>
    </location>
</feature>
<evidence type="ECO:0000259" key="5">
    <source>
        <dbReference type="PROSITE" id="PS50010"/>
    </source>
</evidence>
<dbReference type="OrthoDB" id="2272012at2759"/>
<dbReference type="Pfam" id="PF07713">
    <property type="entry name" value="DUF1604"/>
    <property type="match status" value="1"/>
</dbReference>
<feature type="compositionally biased region" description="Low complexity" evidence="3">
    <location>
        <begin position="1081"/>
        <end position="1103"/>
    </location>
</feature>
<dbReference type="Pfam" id="PF00621">
    <property type="entry name" value="RhoGEF"/>
    <property type="match status" value="2"/>
</dbReference>
<dbReference type="GO" id="GO:0005085">
    <property type="term" value="F:guanyl-nucleotide exchange factor activity"/>
    <property type="evidence" value="ECO:0007669"/>
    <property type="project" value="UniProtKB-KW"/>
</dbReference>
<name>A0A9P7K7J3_9AGAR</name>